<evidence type="ECO:0000313" key="3">
    <source>
        <dbReference type="Proteomes" id="UP000254621"/>
    </source>
</evidence>
<evidence type="ECO:0000313" key="2">
    <source>
        <dbReference type="EMBL" id="SUP52692.1"/>
    </source>
</evidence>
<dbReference type="Proteomes" id="UP000254621">
    <property type="component" value="Unassembled WGS sequence"/>
</dbReference>
<organism evidence="2 3">
    <name type="scientific">Weissella viridescens</name>
    <name type="common">Lactobacillus viridescens</name>
    <dbReference type="NCBI Taxonomy" id="1629"/>
    <lineage>
        <taxon>Bacteria</taxon>
        <taxon>Bacillati</taxon>
        <taxon>Bacillota</taxon>
        <taxon>Bacilli</taxon>
        <taxon>Lactobacillales</taxon>
        <taxon>Lactobacillaceae</taxon>
        <taxon>Weissella</taxon>
    </lineage>
</organism>
<dbReference type="RefSeq" id="WP_158002686.1">
    <property type="nucleotide sequence ID" value="NZ_BJLU01000004.1"/>
</dbReference>
<dbReference type="AlphaFoldDB" id="A0A285PLF0"/>
<reference evidence="2 3" key="1">
    <citation type="submission" date="2018-06" db="EMBL/GenBank/DDBJ databases">
        <authorList>
            <consortium name="Pathogen Informatics"/>
            <person name="Doyle S."/>
        </authorList>
    </citation>
    <scope>NUCLEOTIDE SEQUENCE [LARGE SCALE GENOMIC DNA]</scope>
    <source>
        <strain evidence="2 3">NCTC13645</strain>
    </source>
</reference>
<dbReference type="NCBIfam" id="NF038026">
    <property type="entry name" value="RsaX20_sORF"/>
    <property type="match status" value="1"/>
</dbReference>
<dbReference type="GeneID" id="86898693"/>
<feature type="region of interest" description="Disordered" evidence="1">
    <location>
        <begin position="1"/>
        <end position="39"/>
    </location>
</feature>
<dbReference type="EMBL" id="UHIV01000001">
    <property type="protein sequence ID" value="SUP52692.1"/>
    <property type="molecule type" value="Genomic_DNA"/>
</dbReference>
<gene>
    <name evidence="2" type="ORF">NCTC13645_00591</name>
</gene>
<name>A0A285PLF0_WEIVI</name>
<feature type="compositionally biased region" description="Basic residues" evidence="1">
    <location>
        <begin position="10"/>
        <end position="27"/>
    </location>
</feature>
<accession>A0A285PLF0</accession>
<evidence type="ECO:0008006" key="4">
    <source>
        <dbReference type="Google" id="ProtNLM"/>
    </source>
</evidence>
<evidence type="ECO:0000256" key="1">
    <source>
        <dbReference type="SAM" id="MobiDB-lite"/>
    </source>
</evidence>
<sequence>MAERLDQASARRKMKSPNIKTRKRALKALHDAAAQSAKK</sequence>
<protein>
    <recommendedName>
        <fullName evidence="4">Metal homeostasis protein</fullName>
    </recommendedName>
</protein>
<proteinExistence type="predicted"/>
<dbReference type="InterPro" id="IPR049844">
    <property type="entry name" value="RsaX20-like"/>
</dbReference>